<evidence type="ECO:0000313" key="8">
    <source>
        <dbReference type="Proteomes" id="UP000694411"/>
    </source>
</evidence>
<dbReference type="FunFam" id="1.10.8.10:FF:000021">
    <property type="entry name" value="DCN1-like protein"/>
    <property type="match status" value="1"/>
</dbReference>
<dbReference type="PANTHER" id="PTHR12281">
    <property type="entry name" value="RP42 RELATED"/>
    <property type="match status" value="1"/>
</dbReference>
<dbReference type="GO" id="GO:0005634">
    <property type="term" value="C:nucleus"/>
    <property type="evidence" value="ECO:0007669"/>
    <property type="project" value="UniProtKB-SubCell"/>
</dbReference>
<comment type="subcellular location">
    <subcellularLocation>
        <location evidence="1">Nucleus</location>
    </subcellularLocation>
</comment>
<evidence type="ECO:0000256" key="5">
    <source>
        <dbReference type="SAM" id="MobiDB-lite"/>
    </source>
</evidence>
<sequence length="382" mass="43660">MPGMGVPAAGSRQCPVAQGRGGPRTRAERPPRLRRRPGPARRRRRGGDGRWAGVGSAGRGRAPRSVRWTREAEPSELRGAFRADPREERAGARERERRRRRRGTAGSAGLTRSREGRRGVSGGQHKLKSSQKDKVRQFMACTQAGERTAIYCLTQNEWRLDEATDSFFQNPDSFHRESMRNTVDKKKLEQLYGRYKDPQDENKIGIDGIQQFCDDLSLDPASISVLVIAWKFRAATQCEFSRKEFLDGMTELGCDSMEKLKALLPRLEQELKDTAKFKDFYQFTFTFAKNPGQKGLDLEMAVAYWKLVLSGRFKFLDLWNTFLLEHHKRSIPRDTWNLLLDFGNMIADDMSNYDEEGAWPVLIDDFVEYARPVVTGGKRSLF</sequence>
<dbReference type="PANTHER" id="PTHR12281:SF16">
    <property type="entry name" value="DCN1-LIKE PROTEIN 2"/>
    <property type="match status" value="1"/>
</dbReference>
<dbReference type="InterPro" id="IPR014764">
    <property type="entry name" value="DCN-prot"/>
</dbReference>
<dbReference type="Gene3D" id="1.10.238.200">
    <property type="entry name" value="Cullin, PONY binding domain"/>
    <property type="match status" value="1"/>
</dbReference>
<evidence type="ECO:0000256" key="1">
    <source>
        <dbReference type="ARBA" id="ARBA00004123"/>
    </source>
</evidence>
<dbReference type="Pfam" id="PF14555">
    <property type="entry name" value="UBA_4"/>
    <property type="match status" value="1"/>
</dbReference>
<dbReference type="FunFam" id="1.10.238.10:FF:000030">
    <property type="entry name" value="DCN1-like protein"/>
    <property type="match status" value="1"/>
</dbReference>
<feature type="compositionally biased region" description="Gly residues" evidence="5">
    <location>
        <begin position="49"/>
        <end position="58"/>
    </location>
</feature>
<evidence type="ECO:0000256" key="2">
    <source>
        <dbReference type="ARBA" id="ARBA00022786"/>
    </source>
</evidence>
<accession>A0A8D2FET0</accession>
<dbReference type="GO" id="GO:0097602">
    <property type="term" value="F:cullin family protein binding"/>
    <property type="evidence" value="ECO:0007669"/>
    <property type="project" value="TreeGrafter"/>
</dbReference>
<reference evidence="7" key="3">
    <citation type="submission" date="2025-09" db="UniProtKB">
        <authorList>
            <consortium name="Ensembl"/>
        </authorList>
    </citation>
    <scope>IDENTIFICATION</scope>
</reference>
<dbReference type="GO" id="GO:0000151">
    <property type="term" value="C:ubiquitin ligase complex"/>
    <property type="evidence" value="ECO:0007669"/>
    <property type="project" value="TreeGrafter"/>
</dbReference>
<feature type="compositionally biased region" description="Basic and acidic residues" evidence="5">
    <location>
        <begin position="68"/>
        <end position="95"/>
    </location>
</feature>
<dbReference type="GO" id="GO:0045116">
    <property type="term" value="P:protein neddylation"/>
    <property type="evidence" value="ECO:0007669"/>
    <property type="project" value="TreeGrafter"/>
</dbReference>
<reference evidence="7" key="1">
    <citation type="submission" date="2018-05" db="EMBL/GenBank/DDBJ databases">
        <title>Whole genome of Theropithecus gelada.</title>
        <authorList>
            <person name="Chiou K.L."/>
            <person name="Snyder-Mackler N."/>
        </authorList>
    </citation>
    <scope>NUCLEOTIDE SEQUENCE [LARGE SCALE GENOMIC DNA]</scope>
</reference>
<feature type="compositionally biased region" description="Basic residues" evidence="5">
    <location>
        <begin position="32"/>
        <end position="45"/>
    </location>
</feature>
<dbReference type="InterPro" id="IPR009060">
    <property type="entry name" value="UBA-like_sf"/>
</dbReference>
<dbReference type="Ensembl" id="ENSTGET00000023782.1">
    <property type="protein sequence ID" value="ENSTGEP00000019976.1"/>
    <property type="gene ID" value="ENSTGEG00000016081.1"/>
</dbReference>
<dbReference type="PROSITE" id="PS51229">
    <property type="entry name" value="DCUN1"/>
    <property type="match status" value="1"/>
</dbReference>
<proteinExistence type="predicted"/>
<dbReference type="GO" id="GO:2000436">
    <property type="term" value="P:positive regulation of protein neddylation"/>
    <property type="evidence" value="ECO:0007669"/>
    <property type="project" value="UniProtKB-ARBA"/>
</dbReference>
<dbReference type="Gene3D" id="1.10.238.10">
    <property type="entry name" value="EF-hand"/>
    <property type="match status" value="1"/>
</dbReference>
<dbReference type="InterPro" id="IPR005176">
    <property type="entry name" value="PONY_dom"/>
</dbReference>
<dbReference type="CDD" id="cd14412">
    <property type="entry name" value="UBA_DCNL2"/>
    <property type="match status" value="1"/>
</dbReference>
<dbReference type="SUPFAM" id="SSF46934">
    <property type="entry name" value="UBA-like"/>
    <property type="match status" value="1"/>
</dbReference>
<dbReference type="GO" id="GO:0031624">
    <property type="term" value="F:ubiquitin conjugating enzyme binding"/>
    <property type="evidence" value="ECO:0007669"/>
    <property type="project" value="TreeGrafter"/>
</dbReference>
<evidence type="ECO:0000256" key="3">
    <source>
        <dbReference type="ARBA" id="ARBA00023242"/>
    </source>
</evidence>
<protein>
    <recommendedName>
        <fullName evidence="4">DCN1-like protein</fullName>
    </recommendedName>
    <alternativeName>
        <fullName evidence="4">Defective in cullin neddylation protein 1-like protein</fullName>
    </alternativeName>
</protein>
<evidence type="ECO:0000313" key="7">
    <source>
        <dbReference type="Ensembl" id="ENSTGEP00000019976.1"/>
    </source>
</evidence>
<feature type="region of interest" description="Disordered" evidence="5">
    <location>
        <begin position="1"/>
        <end position="134"/>
    </location>
</feature>
<evidence type="ECO:0000259" key="6">
    <source>
        <dbReference type="PROSITE" id="PS51229"/>
    </source>
</evidence>
<dbReference type="InterPro" id="IPR042460">
    <property type="entry name" value="DCN1-like_PONY"/>
</dbReference>
<feature type="domain" description="DCUN1" evidence="6">
    <location>
        <begin position="183"/>
        <end position="371"/>
    </location>
</feature>
<dbReference type="Pfam" id="PF03556">
    <property type="entry name" value="Cullin_binding"/>
    <property type="match status" value="1"/>
</dbReference>
<dbReference type="Gene3D" id="1.10.8.10">
    <property type="entry name" value="DNA helicase RuvA subunit, C-terminal domain"/>
    <property type="match status" value="1"/>
</dbReference>
<dbReference type="GO" id="GO:0032182">
    <property type="term" value="F:ubiquitin-like protein binding"/>
    <property type="evidence" value="ECO:0007669"/>
    <property type="project" value="TreeGrafter"/>
</dbReference>
<keyword evidence="2" id="KW-0833">Ubl conjugation pathway</keyword>
<dbReference type="GO" id="GO:0005737">
    <property type="term" value="C:cytoplasm"/>
    <property type="evidence" value="ECO:0007669"/>
    <property type="project" value="UniProtKB-ARBA"/>
</dbReference>
<evidence type="ECO:0000256" key="4">
    <source>
        <dbReference type="RuleBase" id="RU363131"/>
    </source>
</evidence>
<name>A0A8D2FET0_THEGE</name>
<organism evidence="7 8">
    <name type="scientific">Theropithecus gelada</name>
    <name type="common">Gelada baboon</name>
    <dbReference type="NCBI Taxonomy" id="9565"/>
    <lineage>
        <taxon>Eukaryota</taxon>
        <taxon>Metazoa</taxon>
        <taxon>Chordata</taxon>
        <taxon>Craniata</taxon>
        <taxon>Vertebrata</taxon>
        <taxon>Euteleostomi</taxon>
        <taxon>Mammalia</taxon>
        <taxon>Eutheria</taxon>
        <taxon>Euarchontoglires</taxon>
        <taxon>Primates</taxon>
        <taxon>Haplorrhini</taxon>
        <taxon>Catarrhini</taxon>
        <taxon>Cercopithecidae</taxon>
        <taxon>Cercopithecinae</taxon>
        <taxon>Theropithecus</taxon>
    </lineage>
</organism>
<dbReference type="FunFam" id="1.10.238.200:FF:000001">
    <property type="entry name" value="DCN1-like protein"/>
    <property type="match status" value="1"/>
</dbReference>
<reference evidence="7" key="2">
    <citation type="submission" date="2025-08" db="UniProtKB">
        <authorList>
            <consortium name="Ensembl"/>
        </authorList>
    </citation>
    <scope>IDENTIFICATION</scope>
</reference>
<keyword evidence="3" id="KW-0539">Nucleus</keyword>
<dbReference type="Proteomes" id="UP000694411">
    <property type="component" value="Chromosome 17"/>
</dbReference>
<dbReference type="AlphaFoldDB" id="A0A8D2FET0"/>
<keyword evidence="8" id="KW-1185">Reference proteome</keyword>